<dbReference type="EMBL" id="JARO02005853">
    <property type="protein sequence ID" value="KPP66128.1"/>
    <property type="molecule type" value="Genomic_DNA"/>
</dbReference>
<proteinExistence type="predicted"/>
<gene>
    <name evidence="1" type="ORF">Z043_115404</name>
</gene>
<dbReference type="PANTHER" id="PTHR35257:SF1">
    <property type="entry name" value="TRANSMEMBRANE PROTEIN 82"/>
    <property type="match status" value="1"/>
</dbReference>
<dbReference type="Pfam" id="PF15816">
    <property type="entry name" value="TMEM82"/>
    <property type="match status" value="1"/>
</dbReference>
<accession>A0A0P7WRA4</accession>
<evidence type="ECO:0000313" key="2">
    <source>
        <dbReference type="Proteomes" id="UP000034805"/>
    </source>
</evidence>
<dbReference type="AlphaFoldDB" id="A0A0P7WRA4"/>
<evidence type="ECO:0000313" key="1">
    <source>
        <dbReference type="EMBL" id="KPP66128.1"/>
    </source>
</evidence>
<comment type="caution">
    <text evidence="1">The sequence shown here is derived from an EMBL/GenBank/DDBJ whole genome shotgun (WGS) entry which is preliminary data.</text>
</comment>
<protein>
    <recommendedName>
        <fullName evidence="3">Transmembrane protein 82</fullName>
    </recommendedName>
</protein>
<evidence type="ECO:0008006" key="3">
    <source>
        <dbReference type="Google" id="ProtNLM"/>
    </source>
</evidence>
<dbReference type="STRING" id="113540.ENSSFOP00015016007"/>
<dbReference type="InterPro" id="IPR031648">
    <property type="entry name" value="TMEM82"/>
</dbReference>
<sequence length="292" mass="31268">NEDGSNLKECTRPAELSANGWLSAAFQFCCLTVNLALVGSRVASLVVLEFSLRLVSSWATAGPTSLPSTSLQILVHSQFSLGCALSCSLRFLHDGAPKRSLNLLLAAGPSLLLAGQCGRLWRHVATLYPLHSSQCSCGICVSLLTSGHTLQAFLCHSLKLSFGVAVIAAISTLNHPFKSASEALRFWTPLTVCYALLVVYVQEEQRRCSSGTAARRTAVVRLGGLLLLALTVGRWTDVLHVLLCFPGEACCLIPSQDLQALVAQVRKPVFAVVRPSAAARLQVSYLCPISLH</sequence>
<dbReference type="Proteomes" id="UP000034805">
    <property type="component" value="Unassembled WGS sequence"/>
</dbReference>
<reference evidence="1 2" key="1">
    <citation type="submission" date="2015-08" db="EMBL/GenBank/DDBJ databases">
        <title>The genome of the Asian arowana (Scleropages formosus).</title>
        <authorList>
            <person name="Tan M.H."/>
            <person name="Gan H.M."/>
            <person name="Croft L.J."/>
            <person name="Austin C.M."/>
        </authorList>
    </citation>
    <scope>NUCLEOTIDE SEQUENCE [LARGE SCALE GENOMIC DNA]</scope>
    <source>
        <strain evidence="1">Aro1</strain>
    </source>
</reference>
<name>A0A0P7WRA4_SCLFO</name>
<dbReference type="PANTHER" id="PTHR35257">
    <property type="entry name" value="TRANSMEMBRANE PROTEIN 82"/>
    <property type="match status" value="1"/>
</dbReference>
<feature type="non-terminal residue" evidence="1">
    <location>
        <position position="292"/>
    </location>
</feature>
<organism evidence="1 2">
    <name type="scientific">Scleropages formosus</name>
    <name type="common">Asian bonytongue</name>
    <name type="synonym">Osteoglossum formosum</name>
    <dbReference type="NCBI Taxonomy" id="113540"/>
    <lineage>
        <taxon>Eukaryota</taxon>
        <taxon>Metazoa</taxon>
        <taxon>Chordata</taxon>
        <taxon>Craniata</taxon>
        <taxon>Vertebrata</taxon>
        <taxon>Euteleostomi</taxon>
        <taxon>Actinopterygii</taxon>
        <taxon>Neopterygii</taxon>
        <taxon>Teleostei</taxon>
        <taxon>Osteoglossocephala</taxon>
        <taxon>Osteoglossomorpha</taxon>
        <taxon>Osteoglossiformes</taxon>
        <taxon>Osteoglossidae</taxon>
        <taxon>Scleropages</taxon>
    </lineage>
</organism>
<feature type="non-terminal residue" evidence="1">
    <location>
        <position position="1"/>
    </location>
</feature>